<evidence type="ECO:0000313" key="8">
    <source>
        <dbReference type="Proteomes" id="UP000490939"/>
    </source>
</evidence>
<evidence type="ECO:0000313" key="6">
    <source>
        <dbReference type="EMBL" id="KAE9991037.1"/>
    </source>
</evidence>
<gene>
    <name evidence="4" type="ORF">BLS_005748</name>
    <name evidence="6" type="ORF">EG327_000576</name>
    <name evidence="5" type="ORF">EG328_004844</name>
</gene>
<dbReference type="PANTHER" id="PTHR43618:SF8">
    <property type="entry name" value="7ALPHA-HYDROXYSTEROID DEHYDROGENASE"/>
    <property type="match status" value="1"/>
</dbReference>
<dbReference type="EMBL" id="WNWS01000262">
    <property type="protein sequence ID" value="KAE9972703.1"/>
    <property type="molecule type" value="Genomic_DNA"/>
</dbReference>
<dbReference type="InterPro" id="IPR036291">
    <property type="entry name" value="NAD(P)-bd_dom_sf"/>
</dbReference>
<dbReference type="InterPro" id="IPR002347">
    <property type="entry name" value="SDR_fam"/>
</dbReference>
<comment type="caution">
    <text evidence="6">The sequence shown here is derived from an EMBL/GenBank/DDBJ whole genome shotgun (WGS) entry which is preliminary data.</text>
</comment>
<dbReference type="PANTHER" id="PTHR43618">
    <property type="entry name" value="7-ALPHA-HYDROXYSTEROID DEHYDROGENASE"/>
    <property type="match status" value="1"/>
</dbReference>
<proteinExistence type="inferred from homology"/>
<evidence type="ECO:0000256" key="2">
    <source>
        <dbReference type="ARBA" id="ARBA00022857"/>
    </source>
</evidence>
<dbReference type="Proteomes" id="UP000433883">
    <property type="component" value="Unassembled WGS sequence"/>
</dbReference>
<accession>A0A8H3VIX8</accession>
<dbReference type="GO" id="GO:0016491">
    <property type="term" value="F:oxidoreductase activity"/>
    <property type="evidence" value="ECO:0007669"/>
    <property type="project" value="UniProtKB-KW"/>
</dbReference>
<dbReference type="EMBL" id="WNWQ01000400">
    <property type="protein sequence ID" value="KAE9968689.1"/>
    <property type="molecule type" value="Genomic_DNA"/>
</dbReference>
<sequence>MSLSGKVALITGGTKGIGKATAQKFVTEGAVVVVNYGRDAAAAEAFVKEAGSDKILAVQGDAGKISDIEKIVAAAVEKFGKLDIVMANAGVMPMKDLEHITEEDYERVMTLNVKGPLFLAQASLMLWSQTEDIH</sequence>
<evidence type="ECO:0000256" key="3">
    <source>
        <dbReference type="ARBA" id="ARBA00023002"/>
    </source>
</evidence>
<keyword evidence="3" id="KW-0560">Oxidoreductase</keyword>
<dbReference type="PRINTS" id="PR00081">
    <property type="entry name" value="GDHRDH"/>
</dbReference>
<evidence type="ECO:0000313" key="4">
    <source>
        <dbReference type="EMBL" id="KAE9968689.1"/>
    </source>
</evidence>
<comment type="similarity">
    <text evidence="1">Belongs to the short-chain dehydrogenases/reductases (SDR) family.</text>
</comment>
<dbReference type="Proteomes" id="UP000447873">
    <property type="component" value="Unassembled WGS sequence"/>
</dbReference>
<dbReference type="InterPro" id="IPR052178">
    <property type="entry name" value="Sec_Metab_Biosynth_SDR"/>
</dbReference>
<evidence type="ECO:0000313" key="7">
    <source>
        <dbReference type="Proteomes" id="UP000447873"/>
    </source>
</evidence>
<reference evidence="6 8" key="1">
    <citation type="submission" date="2019-07" db="EMBL/GenBank/DDBJ databases">
        <title>Venturia inaequalis Genome Resource.</title>
        <authorList>
            <person name="Lichtner F.J."/>
        </authorList>
    </citation>
    <scope>NUCLEOTIDE SEQUENCE [LARGE SCALE GENOMIC DNA]</scope>
    <source>
        <strain evidence="5 7">120213</strain>
        <strain evidence="4">Bline_iso_100314</strain>
        <strain evidence="6 8">DMI_063113</strain>
    </source>
</reference>
<evidence type="ECO:0000313" key="5">
    <source>
        <dbReference type="EMBL" id="KAE9972703.1"/>
    </source>
</evidence>
<dbReference type="AlphaFoldDB" id="A0A8H3VIX8"/>
<dbReference type="SUPFAM" id="SSF51735">
    <property type="entry name" value="NAD(P)-binding Rossmann-fold domains"/>
    <property type="match status" value="1"/>
</dbReference>
<protein>
    <submittedName>
        <fullName evidence="6">Uncharacterized protein</fullName>
    </submittedName>
</protein>
<dbReference type="Proteomes" id="UP000490939">
    <property type="component" value="Unassembled WGS sequence"/>
</dbReference>
<dbReference type="Pfam" id="PF00106">
    <property type="entry name" value="adh_short"/>
    <property type="match status" value="1"/>
</dbReference>
<keyword evidence="8" id="KW-1185">Reference proteome</keyword>
<name>A0A8H3VIX8_VENIN</name>
<keyword evidence="2" id="KW-0521">NADP</keyword>
<dbReference type="Gene3D" id="3.40.50.720">
    <property type="entry name" value="NAD(P)-binding Rossmann-like Domain"/>
    <property type="match status" value="1"/>
</dbReference>
<dbReference type="EMBL" id="WNWR01000111">
    <property type="protein sequence ID" value="KAE9991037.1"/>
    <property type="molecule type" value="Genomic_DNA"/>
</dbReference>
<evidence type="ECO:0000256" key="1">
    <source>
        <dbReference type="ARBA" id="ARBA00006484"/>
    </source>
</evidence>
<organism evidence="6 8">
    <name type="scientific">Venturia inaequalis</name>
    <name type="common">Apple scab fungus</name>
    <dbReference type="NCBI Taxonomy" id="5025"/>
    <lineage>
        <taxon>Eukaryota</taxon>
        <taxon>Fungi</taxon>
        <taxon>Dikarya</taxon>
        <taxon>Ascomycota</taxon>
        <taxon>Pezizomycotina</taxon>
        <taxon>Dothideomycetes</taxon>
        <taxon>Pleosporomycetidae</taxon>
        <taxon>Venturiales</taxon>
        <taxon>Venturiaceae</taxon>
        <taxon>Venturia</taxon>
    </lineage>
</organism>